<dbReference type="PANTHER" id="PTHR30574:SF1">
    <property type="entry name" value="SULPHUR TRANSPORT DOMAIN-CONTAINING PROTEIN"/>
    <property type="match status" value="1"/>
</dbReference>
<name>A0A1H6K5U2_9RHOB</name>
<evidence type="ECO:0000256" key="1">
    <source>
        <dbReference type="ARBA" id="ARBA00004429"/>
    </source>
</evidence>
<proteinExistence type="inferred from homology"/>
<feature type="transmembrane region" description="Helical" evidence="9">
    <location>
        <begin position="76"/>
        <end position="95"/>
    </location>
</feature>
<organism evidence="10 11">
    <name type="scientific">Paracoccus alkenifer</name>
    <dbReference type="NCBI Taxonomy" id="65735"/>
    <lineage>
        <taxon>Bacteria</taxon>
        <taxon>Pseudomonadati</taxon>
        <taxon>Pseudomonadota</taxon>
        <taxon>Alphaproteobacteria</taxon>
        <taxon>Rhodobacterales</taxon>
        <taxon>Paracoccaceae</taxon>
        <taxon>Paracoccus</taxon>
    </lineage>
</organism>
<evidence type="ECO:0000256" key="9">
    <source>
        <dbReference type="SAM" id="Phobius"/>
    </source>
</evidence>
<keyword evidence="3" id="KW-1003">Cell membrane</keyword>
<comment type="similarity">
    <text evidence="8">Belongs to the TsuA/YedE (TC 9.B.102) family.</text>
</comment>
<dbReference type="Proteomes" id="UP000199125">
    <property type="component" value="Unassembled WGS sequence"/>
</dbReference>
<keyword evidence="11" id="KW-1185">Reference proteome</keyword>
<keyword evidence="5 9" id="KW-0812">Transmembrane</keyword>
<dbReference type="RefSeq" id="WP_218139069.1">
    <property type="nucleotide sequence ID" value="NZ_FNXG01000001.1"/>
</dbReference>
<feature type="transmembrane region" description="Helical" evidence="9">
    <location>
        <begin position="163"/>
        <end position="184"/>
    </location>
</feature>
<dbReference type="Pfam" id="PF04143">
    <property type="entry name" value="Sulf_transp"/>
    <property type="match status" value="1"/>
</dbReference>
<dbReference type="InterPro" id="IPR007272">
    <property type="entry name" value="Sulf_transp_TsuA/YedE"/>
</dbReference>
<reference evidence="11" key="1">
    <citation type="submission" date="2016-10" db="EMBL/GenBank/DDBJ databases">
        <authorList>
            <person name="Varghese N."/>
            <person name="Submissions S."/>
        </authorList>
    </citation>
    <scope>NUCLEOTIDE SEQUENCE [LARGE SCALE GENOMIC DNA]</scope>
    <source>
        <strain evidence="11">DSM 11593</strain>
    </source>
</reference>
<dbReference type="EMBL" id="FNXG01000001">
    <property type="protein sequence ID" value="SEH68374.1"/>
    <property type="molecule type" value="Genomic_DNA"/>
</dbReference>
<evidence type="ECO:0000256" key="2">
    <source>
        <dbReference type="ARBA" id="ARBA00022448"/>
    </source>
</evidence>
<accession>A0A1H6K5U2</accession>
<keyword evidence="6 9" id="KW-1133">Transmembrane helix</keyword>
<dbReference type="AlphaFoldDB" id="A0A1H6K5U2"/>
<evidence type="ECO:0000256" key="6">
    <source>
        <dbReference type="ARBA" id="ARBA00022989"/>
    </source>
</evidence>
<dbReference type="STRING" id="65735.SAMN04488075_0770"/>
<feature type="transmembrane region" description="Helical" evidence="9">
    <location>
        <begin position="286"/>
        <end position="305"/>
    </location>
</feature>
<evidence type="ECO:0000256" key="3">
    <source>
        <dbReference type="ARBA" id="ARBA00022475"/>
    </source>
</evidence>
<keyword evidence="7 9" id="KW-0472">Membrane</keyword>
<evidence type="ECO:0000313" key="11">
    <source>
        <dbReference type="Proteomes" id="UP000199125"/>
    </source>
</evidence>
<evidence type="ECO:0000256" key="7">
    <source>
        <dbReference type="ARBA" id="ARBA00023136"/>
    </source>
</evidence>
<feature type="transmembrane region" description="Helical" evidence="9">
    <location>
        <begin position="44"/>
        <end position="64"/>
    </location>
</feature>
<comment type="subcellular location">
    <subcellularLocation>
        <location evidence="1">Cell inner membrane</location>
        <topology evidence="1">Multi-pass membrane protein</topology>
    </subcellularLocation>
</comment>
<protein>
    <submittedName>
        <fullName evidence="10">Uncharacterized protein</fullName>
    </submittedName>
</protein>
<gene>
    <name evidence="10" type="ORF">SAMN04488075_0770</name>
</gene>
<evidence type="ECO:0000313" key="10">
    <source>
        <dbReference type="EMBL" id="SEH68374.1"/>
    </source>
</evidence>
<feature type="transmembrane region" description="Helical" evidence="9">
    <location>
        <begin position="311"/>
        <end position="333"/>
    </location>
</feature>
<keyword evidence="2" id="KW-0813">Transport</keyword>
<evidence type="ECO:0000256" key="5">
    <source>
        <dbReference type="ARBA" id="ARBA00022692"/>
    </source>
</evidence>
<keyword evidence="4" id="KW-0997">Cell inner membrane</keyword>
<dbReference type="GO" id="GO:0005886">
    <property type="term" value="C:plasma membrane"/>
    <property type="evidence" value="ECO:0007669"/>
    <property type="project" value="UniProtKB-SubCell"/>
</dbReference>
<sequence length="335" mass="33038">MNAVLLGLALGGVFGAATRAGRFCLLRGMRGVMAGGDLSAIRAFALAMAVAICATQALSLSGVIDLAAALPLRGRFSWSGALGGGAIFGIGMVLANACGARSVVLAAGGNLRSVLVLLCLGLGAQASLTGVLAPLRVSLQSGGAAEPAARSLPQLFPALEPRLASALVAGLLVLALAALSLPLLRTQRRQAASAAIIGLTIAGGWWIGFATDDPFDPKTLASISFVGPMGDGMLWLMLSTGRALSFGVAIVAGTALGALAAALLARDFRVEAVGSGGQMLRAMAGGILMGFGGVLALGCSIGQGLGGVSTLSLASLVAFSGILAGIAVGLVVVRH</sequence>
<feature type="transmembrane region" description="Helical" evidence="9">
    <location>
        <begin position="191"/>
        <end position="209"/>
    </location>
</feature>
<feature type="transmembrane region" description="Helical" evidence="9">
    <location>
        <begin position="243"/>
        <end position="265"/>
    </location>
</feature>
<dbReference type="PANTHER" id="PTHR30574">
    <property type="entry name" value="INNER MEMBRANE PROTEIN YEDE"/>
    <property type="match status" value="1"/>
</dbReference>
<evidence type="ECO:0000256" key="4">
    <source>
        <dbReference type="ARBA" id="ARBA00022519"/>
    </source>
</evidence>
<evidence type="ECO:0000256" key="8">
    <source>
        <dbReference type="ARBA" id="ARBA00035655"/>
    </source>
</evidence>